<dbReference type="Gene3D" id="3.30.930.10">
    <property type="entry name" value="Bira Bifunctional Protein, Domain 2"/>
    <property type="match status" value="1"/>
</dbReference>
<dbReference type="CDD" id="cd04322">
    <property type="entry name" value="LysRS_N"/>
    <property type="match status" value="1"/>
</dbReference>
<keyword evidence="7" id="KW-0963">Cytoplasm</keyword>
<evidence type="ECO:0000256" key="6">
    <source>
        <dbReference type="ARBA" id="ARBA00048573"/>
    </source>
</evidence>
<dbReference type="PROSITE" id="PS50862">
    <property type="entry name" value="AA_TRNA_LIGASE_II"/>
    <property type="match status" value="1"/>
</dbReference>
<organism evidence="10">
    <name type="scientific">uncultured Chloroflexota bacterium</name>
    <dbReference type="NCBI Taxonomy" id="166587"/>
    <lineage>
        <taxon>Bacteria</taxon>
        <taxon>Bacillati</taxon>
        <taxon>Chloroflexota</taxon>
        <taxon>environmental samples</taxon>
    </lineage>
</organism>
<dbReference type="SUPFAM" id="SSF50249">
    <property type="entry name" value="Nucleic acid-binding proteins"/>
    <property type="match status" value="1"/>
</dbReference>
<evidence type="ECO:0000256" key="4">
    <source>
        <dbReference type="ARBA" id="ARBA00022840"/>
    </source>
</evidence>
<evidence type="ECO:0000256" key="1">
    <source>
        <dbReference type="ARBA" id="ARBA00022598"/>
    </source>
</evidence>
<dbReference type="PRINTS" id="PR00982">
    <property type="entry name" value="TRNASYNTHLYS"/>
</dbReference>
<gene>
    <name evidence="7" type="primary">lysS</name>
    <name evidence="10" type="ORF">AVDCRST_MAG77-2327</name>
</gene>
<dbReference type="InterPro" id="IPR004364">
    <property type="entry name" value="Aa-tRNA-synt_II"/>
</dbReference>
<evidence type="ECO:0000259" key="9">
    <source>
        <dbReference type="PROSITE" id="PS50862"/>
    </source>
</evidence>
<dbReference type="GO" id="GO:0004824">
    <property type="term" value="F:lysine-tRNA ligase activity"/>
    <property type="evidence" value="ECO:0007669"/>
    <property type="project" value="UniProtKB-UniRule"/>
</dbReference>
<dbReference type="InterPro" id="IPR012340">
    <property type="entry name" value="NA-bd_OB-fold"/>
</dbReference>
<dbReference type="GO" id="GO:0000287">
    <property type="term" value="F:magnesium ion binding"/>
    <property type="evidence" value="ECO:0007669"/>
    <property type="project" value="UniProtKB-UniRule"/>
</dbReference>
<keyword evidence="7 8" id="KW-0460">Magnesium</keyword>
<keyword evidence="4 7" id="KW-0067">ATP-binding</keyword>
<dbReference type="InterPro" id="IPR006195">
    <property type="entry name" value="aa-tRNA-synth_II"/>
</dbReference>
<dbReference type="Pfam" id="PF00152">
    <property type="entry name" value="tRNA-synt_2"/>
    <property type="match status" value="1"/>
</dbReference>
<name>A0A6J4IL33_9CHLR</name>
<dbReference type="NCBIfam" id="TIGR00499">
    <property type="entry name" value="lysS_bact"/>
    <property type="match status" value="1"/>
</dbReference>
<evidence type="ECO:0000256" key="3">
    <source>
        <dbReference type="ARBA" id="ARBA00022741"/>
    </source>
</evidence>
<dbReference type="GO" id="GO:0000049">
    <property type="term" value="F:tRNA binding"/>
    <property type="evidence" value="ECO:0007669"/>
    <property type="project" value="TreeGrafter"/>
</dbReference>
<feature type="binding site" evidence="7">
    <location>
        <position position="426"/>
    </location>
    <ligand>
        <name>Mg(2+)</name>
        <dbReference type="ChEBI" id="CHEBI:18420"/>
        <label>1</label>
    </ligand>
</feature>
<dbReference type="GO" id="GO:0005829">
    <property type="term" value="C:cytosol"/>
    <property type="evidence" value="ECO:0007669"/>
    <property type="project" value="TreeGrafter"/>
</dbReference>
<dbReference type="AlphaFoldDB" id="A0A6J4IL33"/>
<keyword evidence="7" id="KW-0648">Protein biosynthesis</keyword>
<dbReference type="InterPro" id="IPR002313">
    <property type="entry name" value="Lys-tRNA-ligase_II"/>
</dbReference>
<reference evidence="10" key="1">
    <citation type="submission" date="2020-02" db="EMBL/GenBank/DDBJ databases">
        <authorList>
            <person name="Meier V. D."/>
        </authorList>
    </citation>
    <scope>NUCLEOTIDE SEQUENCE</scope>
    <source>
        <strain evidence="10">AVDCRST_MAG77</strain>
    </source>
</reference>
<dbReference type="PANTHER" id="PTHR42918:SF15">
    <property type="entry name" value="LYSINE--TRNA LIGASE, CHLOROPLASTIC_MITOCHONDRIAL"/>
    <property type="match status" value="1"/>
</dbReference>
<dbReference type="InterPro" id="IPR004365">
    <property type="entry name" value="NA-bd_OB_tRNA"/>
</dbReference>
<feature type="binding site" evidence="7">
    <location>
        <position position="426"/>
    </location>
    <ligand>
        <name>Mg(2+)</name>
        <dbReference type="ChEBI" id="CHEBI:18420"/>
        <label>2</label>
    </ligand>
</feature>
<keyword evidence="5 7" id="KW-0030">Aminoacyl-tRNA synthetase</keyword>
<feature type="binding site" evidence="7">
    <location>
        <position position="419"/>
    </location>
    <ligand>
        <name>Mg(2+)</name>
        <dbReference type="ChEBI" id="CHEBI:18420"/>
        <label>1</label>
    </ligand>
</feature>
<dbReference type="EC" id="6.1.1.6" evidence="7"/>
<dbReference type="NCBIfam" id="NF001756">
    <property type="entry name" value="PRK00484.1"/>
    <property type="match status" value="1"/>
</dbReference>
<dbReference type="SUPFAM" id="SSF55681">
    <property type="entry name" value="Class II aaRS and biotin synthetases"/>
    <property type="match status" value="1"/>
</dbReference>
<comment type="cofactor">
    <cofactor evidence="7 8">
        <name>Mg(2+)</name>
        <dbReference type="ChEBI" id="CHEBI:18420"/>
    </cofactor>
    <text evidence="7 8">Binds 3 Mg(2+) ions per subunit.</text>
</comment>
<evidence type="ECO:0000313" key="10">
    <source>
        <dbReference type="EMBL" id="CAA9255842.1"/>
    </source>
</evidence>
<evidence type="ECO:0000256" key="8">
    <source>
        <dbReference type="RuleBase" id="RU000336"/>
    </source>
</evidence>
<proteinExistence type="inferred from homology"/>
<dbReference type="GO" id="GO:0006430">
    <property type="term" value="P:lysyl-tRNA aminoacylation"/>
    <property type="evidence" value="ECO:0007669"/>
    <property type="project" value="UniProtKB-UniRule"/>
</dbReference>
<keyword evidence="3 7" id="KW-0547">Nucleotide-binding</keyword>
<dbReference type="EMBL" id="CADCTC010000141">
    <property type="protein sequence ID" value="CAA9255842.1"/>
    <property type="molecule type" value="Genomic_DNA"/>
</dbReference>
<dbReference type="GO" id="GO:0005524">
    <property type="term" value="F:ATP binding"/>
    <property type="evidence" value="ECO:0007669"/>
    <property type="project" value="UniProtKB-UniRule"/>
</dbReference>
<dbReference type="HAMAP" id="MF_00252">
    <property type="entry name" value="Lys_tRNA_synth_class2"/>
    <property type="match status" value="1"/>
</dbReference>
<evidence type="ECO:0000256" key="7">
    <source>
        <dbReference type="HAMAP-Rule" id="MF_00252"/>
    </source>
</evidence>
<comment type="catalytic activity">
    <reaction evidence="6 7 8">
        <text>tRNA(Lys) + L-lysine + ATP = L-lysyl-tRNA(Lys) + AMP + diphosphate</text>
        <dbReference type="Rhea" id="RHEA:20792"/>
        <dbReference type="Rhea" id="RHEA-COMP:9696"/>
        <dbReference type="Rhea" id="RHEA-COMP:9697"/>
        <dbReference type="ChEBI" id="CHEBI:30616"/>
        <dbReference type="ChEBI" id="CHEBI:32551"/>
        <dbReference type="ChEBI" id="CHEBI:33019"/>
        <dbReference type="ChEBI" id="CHEBI:78442"/>
        <dbReference type="ChEBI" id="CHEBI:78529"/>
        <dbReference type="ChEBI" id="CHEBI:456215"/>
        <dbReference type="EC" id="6.1.1.6"/>
    </reaction>
</comment>
<comment type="similarity">
    <text evidence="7">Belongs to the class-II aminoacyl-tRNA synthetase family.</text>
</comment>
<comment type="subcellular location">
    <subcellularLocation>
        <location evidence="7">Cytoplasm</location>
    </subcellularLocation>
</comment>
<dbReference type="InterPro" id="IPR045864">
    <property type="entry name" value="aa-tRNA-synth_II/BPL/LPL"/>
</dbReference>
<keyword evidence="2 7" id="KW-0479">Metal-binding</keyword>
<dbReference type="InterPro" id="IPR018149">
    <property type="entry name" value="Lys-tRNA-synth_II_C"/>
</dbReference>
<accession>A0A6J4IL33</accession>
<feature type="domain" description="Aminoacyl-transfer RNA synthetases class-II family profile" evidence="9">
    <location>
        <begin position="196"/>
        <end position="504"/>
    </location>
</feature>
<evidence type="ECO:0000256" key="5">
    <source>
        <dbReference type="ARBA" id="ARBA00023146"/>
    </source>
</evidence>
<dbReference type="Pfam" id="PF01336">
    <property type="entry name" value="tRNA_anti-codon"/>
    <property type="match status" value="1"/>
</dbReference>
<dbReference type="PANTHER" id="PTHR42918">
    <property type="entry name" value="LYSYL-TRNA SYNTHETASE"/>
    <property type="match status" value="1"/>
</dbReference>
<dbReference type="Gene3D" id="2.40.50.140">
    <property type="entry name" value="Nucleic acid-binding proteins"/>
    <property type="match status" value="1"/>
</dbReference>
<protein>
    <recommendedName>
        <fullName evidence="7">Lysine--tRNA ligase</fullName>
        <ecNumber evidence="7">6.1.1.6</ecNumber>
    </recommendedName>
    <alternativeName>
        <fullName evidence="7">Lysyl-tRNA synthetase</fullName>
        <shortName evidence="7">LysRS</shortName>
    </alternativeName>
</protein>
<evidence type="ECO:0000256" key="2">
    <source>
        <dbReference type="ARBA" id="ARBA00022723"/>
    </source>
</evidence>
<dbReference type="InterPro" id="IPR044136">
    <property type="entry name" value="Lys-tRNA-ligase_II_N"/>
</dbReference>
<comment type="subunit">
    <text evidence="7">Homodimer.</text>
</comment>
<sequence>MTDETGAVAGAESTMAADIPLAEYRNRRLEKVQALRALGIDPYPSLTKRTHQAQAVADGFDSLDGQRVSVAGRLMSLRTQGALSFAHVQDQSGRIQLFIRRNVLGELDAARGSVGYEHIKLLDIGDIVEASGTVMRTQRGEVSVLTDGLRLLTKSLRPLPDKWHGVRDRETIVRRRYLDTIMAPERRAPFEQVAQLLVTVRGFLHQRGFQEFHTPVLQPQYGGGTAKPFTTYVNALDADVFLAISHELYLKRLVVAGFEKVFTIGRYFRNEGIDRSHNPEFSMVETMTAFENYEYNMQLIEDLFRTVARDCFKRSTFQVRGHEVSFDAPWQRIAMADAVQRETGLDFRAMRTLDEANGALASLGVRAPEPSIGHALVRAFELRVEETLIQPTIVYGHPMEISPLAKASAEDPRYAERFEFFIGGTECGDNWTEQNDPVALLERWKAARATRVANEDDEPPPPDYDFLEALEYGMAPTTGIGPGIERMAMIFTEQENIDEVLFFPMARPSISTVNAAIYGADASSTANPLPAGAALTLDELETLLADGVLRPVRGRVKVYPHLVLWPRQGNGGRRHASGYVELEGFAESGRWRVPVRSATAAEVIDVKKEAQALLETVKQRLVEPLARAGVLDVQIGEVAVSGDATARAGG</sequence>
<keyword evidence="1 7" id="KW-0436">Ligase</keyword>